<name>A0A6S7DBX5_9BURK</name>
<reference evidence="2 3" key="1">
    <citation type="submission" date="2020-04" db="EMBL/GenBank/DDBJ databases">
        <authorList>
            <person name="De Canck E."/>
        </authorList>
    </citation>
    <scope>NUCLEOTIDE SEQUENCE [LARGE SCALE GENOMIC DNA]</scope>
    <source>
        <strain evidence="2 3">LMG 1861</strain>
    </source>
</reference>
<feature type="transmembrane region" description="Helical" evidence="1">
    <location>
        <begin position="211"/>
        <end position="229"/>
    </location>
</feature>
<keyword evidence="1" id="KW-1133">Transmembrane helix</keyword>
<keyword evidence="1" id="KW-0472">Membrane</keyword>
<dbReference type="EMBL" id="CADILD010000001">
    <property type="protein sequence ID" value="CAB3841233.1"/>
    <property type="molecule type" value="Genomic_DNA"/>
</dbReference>
<evidence type="ECO:0000313" key="3">
    <source>
        <dbReference type="Proteomes" id="UP000494105"/>
    </source>
</evidence>
<feature type="transmembrane region" description="Helical" evidence="1">
    <location>
        <begin position="117"/>
        <end position="135"/>
    </location>
</feature>
<dbReference type="AlphaFoldDB" id="A0A6S7DBX5"/>
<sequence length="570" mass="61948">MWKLQRLNILAGLFALVMTVLAVIGAIRMYSPIPHWDMWDGTLQFYLDTQDGIASAWWRQHNEHRVLLSRVLFWLDYRYFGGVSVFLIIMNYVIVAAAIWVFWIVLRNTDSGGRSAVSRKALALFIAGALFFWSQDNNLAWGFQSQFFLAQLLPMCGLVWLGRSVQREDSAADFALACLFGVLATGTMANGVLALPLMVICAVVLRLSPLRIVVLAVLAALCLTAYFATYVPPPFHGHLSDALRDQPFRLIVYTMMYLGSPFYFMVGKGVVGMGVAAAAGCLLTLGSAWLSLCLVRSARQASISIALLFFILYIGGSAFGTASGRLIFGMESAISSRYTTPALMAWLAFTVVLYLNSGVSRSARSAKSAVLVFAVAAVLMLGYQVRAARGDADMLQNREIAALALELGIKDQEYIGLVYPKMEEPLSMARAAQARELSVFGRFPYRGLKADLGAEVASEALPACVGHLEKATLLLEDTGYWRVSGWMYNDRAGASPKLVKIVENNSIVGYALTGHSRAGLASSLSKSAVKAGFVGYMKRDGKDVSISAVGVDVPCQLDLGKISPAIIGVK</sequence>
<feature type="transmembrane region" description="Helical" evidence="1">
    <location>
        <begin position="79"/>
        <end position="105"/>
    </location>
</feature>
<dbReference type="Proteomes" id="UP000494105">
    <property type="component" value="Unassembled WGS sequence"/>
</dbReference>
<feature type="transmembrane region" description="Helical" evidence="1">
    <location>
        <begin position="250"/>
        <end position="266"/>
    </location>
</feature>
<protein>
    <submittedName>
        <fullName evidence="2">Uncharacterized protein</fullName>
    </submittedName>
</protein>
<feature type="transmembrane region" description="Helical" evidence="1">
    <location>
        <begin position="340"/>
        <end position="356"/>
    </location>
</feature>
<proteinExistence type="predicted"/>
<feature type="transmembrane region" description="Helical" evidence="1">
    <location>
        <begin position="307"/>
        <end position="328"/>
    </location>
</feature>
<organism evidence="2 3">
    <name type="scientific">Achromobacter piechaudii</name>
    <dbReference type="NCBI Taxonomy" id="72556"/>
    <lineage>
        <taxon>Bacteria</taxon>
        <taxon>Pseudomonadati</taxon>
        <taxon>Pseudomonadota</taxon>
        <taxon>Betaproteobacteria</taxon>
        <taxon>Burkholderiales</taxon>
        <taxon>Alcaligenaceae</taxon>
        <taxon>Achromobacter</taxon>
    </lineage>
</organism>
<feature type="transmembrane region" description="Helical" evidence="1">
    <location>
        <begin position="272"/>
        <end position="295"/>
    </location>
</feature>
<evidence type="ECO:0000256" key="1">
    <source>
        <dbReference type="SAM" id="Phobius"/>
    </source>
</evidence>
<evidence type="ECO:0000313" key="2">
    <source>
        <dbReference type="EMBL" id="CAB3841233.1"/>
    </source>
</evidence>
<gene>
    <name evidence="2" type="ORF">LMG1861_01299</name>
</gene>
<keyword evidence="1" id="KW-0812">Transmembrane</keyword>
<dbReference type="RefSeq" id="WP_175127961.1">
    <property type="nucleotide sequence ID" value="NZ_CADILD010000001.1"/>
</dbReference>
<feature type="transmembrane region" description="Helical" evidence="1">
    <location>
        <begin position="141"/>
        <end position="162"/>
    </location>
</feature>
<feature type="transmembrane region" description="Helical" evidence="1">
    <location>
        <begin position="7"/>
        <end position="30"/>
    </location>
</feature>
<accession>A0A6S7DBX5</accession>
<feature type="transmembrane region" description="Helical" evidence="1">
    <location>
        <begin position="368"/>
        <end position="385"/>
    </location>
</feature>
<feature type="transmembrane region" description="Helical" evidence="1">
    <location>
        <begin position="174"/>
        <end position="205"/>
    </location>
</feature>